<evidence type="ECO:0000256" key="2">
    <source>
        <dbReference type="SAM" id="SignalP"/>
    </source>
</evidence>
<evidence type="ECO:0000313" key="4">
    <source>
        <dbReference type="EMBL" id="NIJ44879.1"/>
    </source>
</evidence>
<sequence>MKKLLMSLILFSSIFVSKAQTKFASIFNHHMVLQRNTEINIWGTDKPNSTVEVTGSWGAEAKVKTDKKGIWKTKLKTDNAGGPYTLAAKGSEQIILEDILLGEVWICTGQSNMAMSLKGGPGQHIEDSNDLILNSTNKNIRFFTVEKAVSREPLDSCKGSWEVSSPKTVANFSAVGYSFGLRLQKYLNVPVGLISSNVGGTPAQAWTPIETIEAEFPELKKDFIKKENTKTATVLYNGMIHPLIPYTIKGAIWYQGEGNRWNPEQYSRLFPAMIKSWRSNWKQGAFPFYFVQLAPYGNKLEGWVGVQQAQLKTMLTVPNSGMAVINDIGYKTRIHPPKKKEVGQRLALWALAKDYGVEGIAYSGPIYKSMKVKGAKLLVEFSQASLGITSMGKELIDFEISGADGVYHSAKAKITTRGSVLEVWSDKIQNPKNVRYGWKSYIEGSLFNTAGLPASSFTTEDWDTVFKNKN</sequence>
<comment type="caution">
    <text evidence="4">The sequence shown here is derived from an EMBL/GenBank/DDBJ whole genome shotgun (WGS) entry which is preliminary data.</text>
</comment>
<proteinExistence type="predicted"/>
<dbReference type="RefSeq" id="WP_167185708.1">
    <property type="nucleotide sequence ID" value="NZ_JAASQL010000001.1"/>
</dbReference>
<gene>
    <name evidence="4" type="ORF">FHR24_001318</name>
</gene>
<accession>A0ABX0U7R3</accession>
<keyword evidence="5" id="KW-1185">Reference proteome</keyword>
<dbReference type="Proteomes" id="UP000745859">
    <property type="component" value="Unassembled WGS sequence"/>
</dbReference>
<dbReference type="PANTHER" id="PTHR22901:SF0">
    <property type="entry name" value="SIALATE O-ACETYLESTERASE"/>
    <property type="match status" value="1"/>
</dbReference>
<evidence type="ECO:0000256" key="1">
    <source>
        <dbReference type="ARBA" id="ARBA00022801"/>
    </source>
</evidence>
<dbReference type="InterPro" id="IPR005181">
    <property type="entry name" value="SASA"/>
</dbReference>
<evidence type="ECO:0000259" key="3">
    <source>
        <dbReference type="Pfam" id="PF03629"/>
    </source>
</evidence>
<dbReference type="SUPFAM" id="SSF52266">
    <property type="entry name" value="SGNH hydrolase"/>
    <property type="match status" value="1"/>
</dbReference>
<dbReference type="EMBL" id="JAASQL010000001">
    <property type="protein sequence ID" value="NIJ44879.1"/>
    <property type="molecule type" value="Genomic_DNA"/>
</dbReference>
<name>A0ABX0U7R3_9FLAO</name>
<evidence type="ECO:0000313" key="5">
    <source>
        <dbReference type="Proteomes" id="UP000745859"/>
    </source>
</evidence>
<dbReference type="InterPro" id="IPR039329">
    <property type="entry name" value="SIAE"/>
</dbReference>
<reference evidence="4 5" key="1">
    <citation type="submission" date="2020-03" db="EMBL/GenBank/DDBJ databases">
        <title>Genomic Encyclopedia of Type Strains, Phase IV (KMG-IV): sequencing the most valuable type-strain genomes for metagenomic binning, comparative biology and taxonomic classification.</title>
        <authorList>
            <person name="Goeker M."/>
        </authorList>
    </citation>
    <scope>NUCLEOTIDE SEQUENCE [LARGE SCALE GENOMIC DNA]</scope>
    <source>
        <strain evidence="4 5">DSM 101599</strain>
    </source>
</reference>
<feature type="domain" description="Sialate O-acetylesterase" evidence="3">
    <location>
        <begin position="103"/>
        <end position="347"/>
    </location>
</feature>
<dbReference type="Pfam" id="PF03629">
    <property type="entry name" value="SASA"/>
    <property type="match status" value="1"/>
</dbReference>
<feature type="chain" id="PRO_5047111276" evidence="2">
    <location>
        <begin position="20"/>
        <end position="470"/>
    </location>
</feature>
<dbReference type="EC" id="3.1.1.53" evidence="4"/>
<keyword evidence="1 4" id="KW-0378">Hydrolase</keyword>
<protein>
    <submittedName>
        <fullName evidence="4">Sialate O-acetylesterase</fullName>
        <ecNumber evidence="4">3.1.1.53</ecNumber>
    </submittedName>
</protein>
<feature type="signal peptide" evidence="2">
    <location>
        <begin position="1"/>
        <end position="19"/>
    </location>
</feature>
<dbReference type="Gene3D" id="3.40.50.1110">
    <property type="entry name" value="SGNH hydrolase"/>
    <property type="match status" value="1"/>
</dbReference>
<keyword evidence="2" id="KW-0732">Signal</keyword>
<dbReference type="PANTHER" id="PTHR22901">
    <property type="entry name" value="SIALATE O-ACETYLESTERASE"/>
    <property type="match status" value="1"/>
</dbReference>
<dbReference type="GO" id="GO:0001681">
    <property type="term" value="F:sialate O-acetylesterase activity"/>
    <property type="evidence" value="ECO:0007669"/>
    <property type="project" value="UniProtKB-EC"/>
</dbReference>
<organism evidence="4 5">
    <name type="scientific">Wenyingzhuangia heitensis</name>
    <dbReference type="NCBI Taxonomy" id="1487859"/>
    <lineage>
        <taxon>Bacteria</taxon>
        <taxon>Pseudomonadati</taxon>
        <taxon>Bacteroidota</taxon>
        <taxon>Flavobacteriia</taxon>
        <taxon>Flavobacteriales</taxon>
        <taxon>Flavobacteriaceae</taxon>
        <taxon>Wenyingzhuangia</taxon>
    </lineage>
</organism>
<dbReference type="InterPro" id="IPR036514">
    <property type="entry name" value="SGNH_hydro_sf"/>
</dbReference>